<reference evidence="10" key="1">
    <citation type="submission" date="2020-04" db="EMBL/GenBank/DDBJ databases">
        <authorList>
            <person name="Zhang T."/>
        </authorList>
    </citation>
    <scope>NUCLEOTIDE SEQUENCE</scope>
    <source>
        <strain evidence="10">HKST-UBA01</strain>
    </source>
</reference>
<evidence type="ECO:0000313" key="11">
    <source>
        <dbReference type="Proteomes" id="UP000697710"/>
    </source>
</evidence>
<dbReference type="SUPFAM" id="SSF52172">
    <property type="entry name" value="CheY-like"/>
    <property type="match status" value="1"/>
</dbReference>
<gene>
    <name evidence="10" type="ORF">KC729_20155</name>
</gene>
<protein>
    <submittedName>
        <fullName evidence="10">Sigma-54-dependent Fis family transcriptional regulator</fullName>
    </submittedName>
</protein>
<feature type="compositionally biased region" description="Low complexity" evidence="7">
    <location>
        <begin position="11"/>
        <end position="20"/>
    </location>
</feature>
<organism evidence="10 11">
    <name type="scientific">Eiseniibacteriota bacterium</name>
    <dbReference type="NCBI Taxonomy" id="2212470"/>
    <lineage>
        <taxon>Bacteria</taxon>
        <taxon>Candidatus Eiseniibacteriota</taxon>
    </lineage>
</organism>
<feature type="modified residue" description="4-aspartylphosphate" evidence="6">
    <location>
        <position position="105"/>
    </location>
</feature>
<dbReference type="SMART" id="SM00382">
    <property type="entry name" value="AAA"/>
    <property type="match status" value="1"/>
</dbReference>
<dbReference type="InterPro" id="IPR002078">
    <property type="entry name" value="Sigma_54_int"/>
</dbReference>
<keyword evidence="3" id="KW-0067">ATP-binding</keyword>
<keyword evidence="4" id="KW-0805">Transcription regulation</keyword>
<evidence type="ECO:0000256" key="1">
    <source>
        <dbReference type="ARBA" id="ARBA00022553"/>
    </source>
</evidence>
<evidence type="ECO:0000256" key="4">
    <source>
        <dbReference type="ARBA" id="ARBA00023015"/>
    </source>
</evidence>
<accession>A0A956M386</accession>
<keyword evidence="1 6" id="KW-0597">Phosphoprotein</keyword>
<sequence length="370" mass="41290">MMVGARDAEKAAAGARTEATLPRDHDGKGDMTSDAEREEHESASSSAVAASIPRGKILVVDDEPEIRETVRRILSKEGYEADIAESGRIALDKLESFRPALVLCDYRLPDLDGLQLLHRIKDRHPETEVVLFSGYGTIDSAVQAIRDGAYDFLQKPVKRVTILRTVERVLEKHALLVENRRLREELSEVRGRRDLIAVSETMRRTLDVVQQVAQSSATTLIVGESGTGKEVIANLIHTSSERRDGPFIKVSCAAIPETLLEAELFGHEKGAFTGAVHQRKGRFELAHMGTLFLDEVGEMSPTIQVKLLRVLQEGEFERLGGNQTLRSDVRLITATNVDLEDAVRHGRFRSDLYYRLNVITVPLPPLRERR</sequence>
<name>A0A956M386_UNCEI</name>
<dbReference type="AlphaFoldDB" id="A0A956M386"/>
<feature type="domain" description="Sigma-54 factor interaction" evidence="8">
    <location>
        <begin position="195"/>
        <end position="370"/>
    </location>
</feature>
<dbReference type="PROSITE" id="PS50045">
    <property type="entry name" value="SIGMA54_INTERACT_4"/>
    <property type="match status" value="1"/>
</dbReference>
<dbReference type="CDD" id="cd00009">
    <property type="entry name" value="AAA"/>
    <property type="match status" value="1"/>
</dbReference>
<evidence type="ECO:0000256" key="2">
    <source>
        <dbReference type="ARBA" id="ARBA00022741"/>
    </source>
</evidence>
<dbReference type="InterPro" id="IPR011006">
    <property type="entry name" value="CheY-like_superfamily"/>
</dbReference>
<evidence type="ECO:0000259" key="8">
    <source>
        <dbReference type="PROSITE" id="PS50045"/>
    </source>
</evidence>
<evidence type="ECO:0000256" key="5">
    <source>
        <dbReference type="ARBA" id="ARBA00023163"/>
    </source>
</evidence>
<dbReference type="GO" id="GO:0000160">
    <property type="term" value="P:phosphorelay signal transduction system"/>
    <property type="evidence" value="ECO:0007669"/>
    <property type="project" value="InterPro"/>
</dbReference>
<dbReference type="Pfam" id="PF00072">
    <property type="entry name" value="Response_reg"/>
    <property type="match status" value="1"/>
</dbReference>
<dbReference type="Proteomes" id="UP000697710">
    <property type="component" value="Unassembled WGS sequence"/>
</dbReference>
<comment type="caution">
    <text evidence="10">The sequence shown here is derived from an EMBL/GenBank/DDBJ whole genome shotgun (WGS) entry which is preliminary data.</text>
</comment>
<dbReference type="EMBL" id="JAGQHR010000940">
    <property type="protein sequence ID" value="MCA9730008.1"/>
    <property type="molecule type" value="Genomic_DNA"/>
</dbReference>
<evidence type="ECO:0000259" key="9">
    <source>
        <dbReference type="PROSITE" id="PS50110"/>
    </source>
</evidence>
<feature type="region of interest" description="Disordered" evidence="7">
    <location>
        <begin position="1"/>
        <end position="47"/>
    </location>
</feature>
<dbReference type="FunFam" id="3.40.50.2300:FF:000018">
    <property type="entry name" value="DNA-binding transcriptional regulator NtrC"/>
    <property type="match status" value="1"/>
</dbReference>
<dbReference type="FunFam" id="3.40.50.300:FF:000006">
    <property type="entry name" value="DNA-binding transcriptional regulator NtrC"/>
    <property type="match status" value="1"/>
</dbReference>
<dbReference type="InterPro" id="IPR027417">
    <property type="entry name" value="P-loop_NTPase"/>
</dbReference>
<feature type="compositionally biased region" description="Basic and acidic residues" evidence="7">
    <location>
        <begin position="1"/>
        <end position="10"/>
    </location>
</feature>
<dbReference type="PANTHER" id="PTHR32071">
    <property type="entry name" value="TRANSCRIPTIONAL REGULATORY PROTEIN"/>
    <property type="match status" value="1"/>
</dbReference>
<keyword evidence="2" id="KW-0547">Nucleotide-binding</keyword>
<dbReference type="Gene3D" id="3.40.50.300">
    <property type="entry name" value="P-loop containing nucleotide triphosphate hydrolases"/>
    <property type="match status" value="1"/>
</dbReference>
<evidence type="ECO:0000256" key="3">
    <source>
        <dbReference type="ARBA" id="ARBA00022840"/>
    </source>
</evidence>
<feature type="domain" description="Response regulatory" evidence="9">
    <location>
        <begin position="56"/>
        <end position="170"/>
    </location>
</feature>
<reference evidence="10" key="2">
    <citation type="journal article" date="2021" name="Microbiome">
        <title>Successional dynamics and alternative stable states in a saline activated sludge microbial community over 9 years.</title>
        <authorList>
            <person name="Wang Y."/>
            <person name="Ye J."/>
            <person name="Ju F."/>
            <person name="Liu L."/>
            <person name="Boyd J.A."/>
            <person name="Deng Y."/>
            <person name="Parks D.H."/>
            <person name="Jiang X."/>
            <person name="Yin X."/>
            <person name="Woodcroft B.J."/>
            <person name="Tyson G.W."/>
            <person name="Hugenholtz P."/>
            <person name="Polz M.F."/>
            <person name="Zhang T."/>
        </authorList>
    </citation>
    <scope>NUCLEOTIDE SEQUENCE</scope>
    <source>
        <strain evidence="10">HKST-UBA01</strain>
    </source>
</reference>
<dbReference type="Gene3D" id="3.40.50.2300">
    <property type="match status" value="1"/>
</dbReference>
<dbReference type="InterPro" id="IPR003593">
    <property type="entry name" value="AAA+_ATPase"/>
</dbReference>
<feature type="compositionally biased region" description="Basic and acidic residues" evidence="7">
    <location>
        <begin position="21"/>
        <end position="42"/>
    </location>
</feature>
<dbReference type="SMART" id="SM00448">
    <property type="entry name" value="REC"/>
    <property type="match status" value="1"/>
</dbReference>
<evidence type="ECO:0000256" key="7">
    <source>
        <dbReference type="SAM" id="MobiDB-lite"/>
    </source>
</evidence>
<proteinExistence type="predicted"/>
<dbReference type="SUPFAM" id="SSF52540">
    <property type="entry name" value="P-loop containing nucleoside triphosphate hydrolases"/>
    <property type="match status" value="1"/>
</dbReference>
<keyword evidence="5" id="KW-0804">Transcription</keyword>
<dbReference type="InterPro" id="IPR001789">
    <property type="entry name" value="Sig_transdc_resp-reg_receiver"/>
</dbReference>
<feature type="non-terminal residue" evidence="10">
    <location>
        <position position="370"/>
    </location>
</feature>
<evidence type="ECO:0000256" key="6">
    <source>
        <dbReference type="PROSITE-ProRule" id="PRU00169"/>
    </source>
</evidence>
<dbReference type="GO" id="GO:0005524">
    <property type="term" value="F:ATP binding"/>
    <property type="evidence" value="ECO:0007669"/>
    <property type="project" value="UniProtKB-KW"/>
</dbReference>
<dbReference type="Pfam" id="PF00158">
    <property type="entry name" value="Sigma54_activat"/>
    <property type="match status" value="1"/>
</dbReference>
<evidence type="ECO:0000313" key="10">
    <source>
        <dbReference type="EMBL" id="MCA9730008.1"/>
    </source>
</evidence>
<dbReference type="GO" id="GO:0006355">
    <property type="term" value="P:regulation of DNA-templated transcription"/>
    <property type="evidence" value="ECO:0007669"/>
    <property type="project" value="InterPro"/>
</dbReference>
<dbReference type="PROSITE" id="PS50110">
    <property type="entry name" value="RESPONSE_REGULATORY"/>
    <property type="match status" value="1"/>
</dbReference>